<dbReference type="EC" id="2.7.8.-" evidence="5"/>
<dbReference type="GO" id="GO:0008897">
    <property type="term" value="F:holo-[acyl-carrier-protein] synthase activity"/>
    <property type="evidence" value="ECO:0007669"/>
    <property type="project" value="InterPro"/>
</dbReference>
<evidence type="ECO:0000256" key="2">
    <source>
        <dbReference type="ARBA" id="ARBA00022679"/>
    </source>
</evidence>
<comment type="similarity">
    <text evidence="1">Belongs to the P-Pant transferase superfamily. Gsp/Sfp/HetI/AcpT family.</text>
</comment>
<protein>
    <submittedName>
        <fullName evidence="5">4'-phosphopantetheinyl transferase</fullName>
        <ecNumber evidence="5">2.7.8.-</ecNumber>
    </submittedName>
</protein>
<dbReference type="SUPFAM" id="SSF56214">
    <property type="entry name" value="4'-phosphopantetheinyl transferase"/>
    <property type="match status" value="2"/>
</dbReference>
<dbReference type="InterPro" id="IPR037143">
    <property type="entry name" value="4-PPantetheinyl_Trfase_dom_sf"/>
</dbReference>
<dbReference type="OrthoDB" id="9808281at2"/>
<dbReference type="AlphaFoldDB" id="K6XPT4"/>
<evidence type="ECO:0000259" key="3">
    <source>
        <dbReference type="Pfam" id="PF01648"/>
    </source>
</evidence>
<sequence>MTQGNMIKSDFIDVWLVNLNNTSSLLPYQHLLSHVETTRAKRFRFNADKQRFICRRVALKLILSKYTTQDANRLIIDEADQQKPKLMDAHVHFNTSHSQDVGLVAVSNQPLGVDIEYHKDTLEELNLLAKNVLAETELKHFLESEETVSKRAFYQFWTLKEAYLKAIGLGLSVDPKQIVFDLQALKITSQPESKPQLDWQLHQPELLHEFSMAVVSLSKLNKLNILEFTWP</sequence>
<dbReference type="InterPro" id="IPR008278">
    <property type="entry name" value="4-PPantetheinyl_Trfase_dom"/>
</dbReference>
<evidence type="ECO:0000313" key="5">
    <source>
        <dbReference type="EMBL" id="GAC13696.1"/>
    </source>
</evidence>
<keyword evidence="2 5" id="KW-0808">Transferase</keyword>
<accession>K6XPT4</accession>
<dbReference type="Pfam" id="PF01648">
    <property type="entry name" value="ACPS"/>
    <property type="match status" value="1"/>
</dbReference>
<dbReference type="PANTHER" id="PTHR12215">
    <property type="entry name" value="PHOSPHOPANTETHEINE TRANSFERASE"/>
    <property type="match status" value="1"/>
</dbReference>
<keyword evidence="6" id="KW-1185">Reference proteome</keyword>
<dbReference type="eggNOG" id="COG2091">
    <property type="taxonomic scope" value="Bacteria"/>
</dbReference>
<dbReference type="STRING" id="1127673.GLIP_1054"/>
<evidence type="ECO:0000256" key="1">
    <source>
        <dbReference type="ARBA" id="ARBA00010990"/>
    </source>
</evidence>
<feature type="domain" description="4'-phosphopantetheinyl transferase N-terminal" evidence="4">
    <location>
        <begin position="29"/>
        <end position="106"/>
    </location>
</feature>
<dbReference type="InterPro" id="IPR050559">
    <property type="entry name" value="P-Pant_transferase_sf"/>
</dbReference>
<dbReference type="Gene3D" id="3.90.470.20">
    <property type="entry name" value="4'-phosphopantetheinyl transferase domain"/>
    <property type="match status" value="2"/>
</dbReference>
<dbReference type="GO" id="GO:0019878">
    <property type="term" value="P:lysine biosynthetic process via aminoadipic acid"/>
    <property type="evidence" value="ECO:0007669"/>
    <property type="project" value="TreeGrafter"/>
</dbReference>
<organism evidence="5 6">
    <name type="scientific">Aliiglaciecola lipolytica E3</name>
    <dbReference type="NCBI Taxonomy" id="1127673"/>
    <lineage>
        <taxon>Bacteria</taxon>
        <taxon>Pseudomonadati</taxon>
        <taxon>Pseudomonadota</taxon>
        <taxon>Gammaproteobacteria</taxon>
        <taxon>Alteromonadales</taxon>
        <taxon>Alteromonadaceae</taxon>
        <taxon>Aliiglaciecola</taxon>
    </lineage>
</organism>
<proteinExistence type="inferred from homology"/>
<dbReference type="RefSeq" id="WP_008843513.1">
    <property type="nucleotide sequence ID" value="NZ_BAEN01000022.1"/>
</dbReference>
<feature type="domain" description="4'-phosphopantetheinyl transferase" evidence="3">
    <location>
        <begin position="110"/>
        <end position="204"/>
    </location>
</feature>
<dbReference type="Proteomes" id="UP000006334">
    <property type="component" value="Unassembled WGS sequence"/>
</dbReference>
<evidence type="ECO:0000259" key="4">
    <source>
        <dbReference type="Pfam" id="PF22624"/>
    </source>
</evidence>
<reference evidence="5 6" key="1">
    <citation type="journal article" date="2017" name="Antonie Van Leeuwenhoek">
        <title>Rhizobium rhizosphaerae sp. nov., a novel species isolated from rice rhizosphere.</title>
        <authorList>
            <person name="Zhao J.J."/>
            <person name="Zhang J."/>
            <person name="Zhang R.J."/>
            <person name="Zhang C.W."/>
            <person name="Yin H.Q."/>
            <person name="Zhang X.X."/>
        </authorList>
    </citation>
    <scope>NUCLEOTIDE SEQUENCE [LARGE SCALE GENOMIC DNA]</scope>
    <source>
        <strain evidence="5 6">E3</strain>
    </source>
</reference>
<dbReference type="Pfam" id="PF22624">
    <property type="entry name" value="AASDHPPT_N"/>
    <property type="match status" value="1"/>
</dbReference>
<dbReference type="EMBL" id="BAEN01000022">
    <property type="protein sequence ID" value="GAC13696.1"/>
    <property type="molecule type" value="Genomic_DNA"/>
</dbReference>
<dbReference type="GO" id="GO:0005829">
    <property type="term" value="C:cytosol"/>
    <property type="evidence" value="ECO:0007669"/>
    <property type="project" value="TreeGrafter"/>
</dbReference>
<evidence type="ECO:0000313" key="6">
    <source>
        <dbReference type="Proteomes" id="UP000006334"/>
    </source>
</evidence>
<dbReference type="GO" id="GO:0000287">
    <property type="term" value="F:magnesium ion binding"/>
    <property type="evidence" value="ECO:0007669"/>
    <property type="project" value="InterPro"/>
</dbReference>
<comment type="caution">
    <text evidence="5">The sequence shown here is derived from an EMBL/GenBank/DDBJ whole genome shotgun (WGS) entry which is preliminary data.</text>
</comment>
<dbReference type="InterPro" id="IPR055066">
    <property type="entry name" value="AASDHPPT_N"/>
</dbReference>
<dbReference type="PANTHER" id="PTHR12215:SF10">
    <property type="entry name" value="L-AMINOADIPATE-SEMIALDEHYDE DEHYDROGENASE-PHOSPHOPANTETHEINYL TRANSFERASE"/>
    <property type="match status" value="1"/>
</dbReference>
<name>K6XPT4_9ALTE</name>
<gene>
    <name evidence="5" type="primary">acpT</name>
    <name evidence="5" type="ORF">GLIP_1054</name>
</gene>